<feature type="compositionally biased region" description="Basic and acidic residues" evidence="9">
    <location>
        <begin position="451"/>
        <end position="462"/>
    </location>
</feature>
<comment type="subcellular location">
    <subcellularLocation>
        <location evidence="2">Cytoplasm</location>
    </subcellularLocation>
    <subcellularLocation>
        <location evidence="1">Nucleus</location>
    </subcellularLocation>
</comment>
<evidence type="ECO:0000313" key="10">
    <source>
        <dbReference type="EMBL" id="KAI9632797.1"/>
    </source>
</evidence>
<sequence>MPSFTRRAGPSSAAPPAGTRPSPSTSLPLLPSGVPSLDDLLGGGLPLGASLLVLTPDVHSAWGRLLTRYWLAQGLTSGQSCCIVGEEDGSRETVKGCMWVEERSTDGGGSESEGEGAGGEQGEGRGGGKIAWRYEGMSKFRTSTGELTVPVLATMDECRSSGLNLMKTIPADTLSQATRSGQHAFLDLATKPTAWETMSDILSRLSIYLDKVEKNTAVRLAINELGGGDWGDPTAQEMHRFLHALRSLTRSRPVGTIITLPPHLVSTPPAAWTGGQEDWIKSLAWMTDSCVEMHGFADNPALAPTFAPLHGLLTLHQFPTTHTLLSPTLRHSALLGVSQSATNERGGGGAGANNLGFRVKRKGLVIETAHLGIEGGSSERRTGPVEDVAAVLDAGPTRVTEVRSEAVEGVEVVGKMGNAESVPDQVEVGKKPKKVRAKVRFGGDEDEEPAGEGHGHAHDHGHGHGHGHGAGGGQKPIVRHDRPDLYEF</sequence>
<keyword evidence="8" id="KW-0539">Nucleus</keyword>
<dbReference type="GeneID" id="77730646"/>
<evidence type="ECO:0000256" key="4">
    <source>
        <dbReference type="ARBA" id="ARBA00007573"/>
    </source>
</evidence>
<evidence type="ECO:0000256" key="2">
    <source>
        <dbReference type="ARBA" id="ARBA00004496"/>
    </source>
</evidence>
<dbReference type="Proteomes" id="UP001164286">
    <property type="component" value="Unassembled WGS sequence"/>
</dbReference>
<proteinExistence type="inferred from homology"/>
<evidence type="ECO:0000256" key="9">
    <source>
        <dbReference type="SAM" id="MobiDB-lite"/>
    </source>
</evidence>
<dbReference type="EMBL" id="JAKWFO010000014">
    <property type="protein sequence ID" value="KAI9632797.1"/>
    <property type="molecule type" value="Genomic_DNA"/>
</dbReference>
<dbReference type="GO" id="GO:0005737">
    <property type="term" value="C:cytoplasm"/>
    <property type="evidence" value="ECO:0007669"/>
    <property type="project" value="UniProtKB-SubCell"/>
</dbReference>
<feature type="region of interest" description="Disordered" evidence="9">
    <location>
        <begin position="442"/>
        <end position="488"/>
    </location>
</feature>
<dbReference type="GO" id="GO:0002098">
    <property type="term" value="P:tRNA wobble uridine modification"/>
    <property type="evidence" value="ECO:0007669"/>
    <property type="project" value="InterPro"/>
</dbReference>
<dbReference type="AlphaFoldDB" id="A0AA38H2Q0"/>
<dbReference type="InterPro" id="IPR008728">
    <property type="entry name" value="Elongator_complex_protein_4"/>
</dbReference>
<feature type="compositionally biased region" description="Basic and acidic residues" evidence="9">
    <location>
        <begin position="478"/>
        <end position="488"/>
    </location>
</feature>
<evidence type="ECO:0000256" key="8">
    <source>
        <dbReference type="ARBA" id="ARBA00023242"/>
    </source>
</evidence>
<keyword evidence="7" id="KW-0819">tRNA processing</keyword>
<dbReference type="Pfam" id="PF05625">
    <property type="entry name" value="PAXNEB"/>
    <property type="match status" value="1"/>
</dbReference>
<dbReference type="InterPro" id="IPR027417">
    <property type="entry name" value="P-loop_NTPase"/>
</dbReference>
<evidence type="ECO:0000256" key="6">
    <source>
        <dbReference type="ARBA" id="ARBA00022490"/>
    </source>
</evidence>
<evidence type="ECO:0000313" key="11">
    <source>
        <dbReference type="Proteomes" id="UP001164286"/>
    </source>
</evidence>
<comment type="pathway">
    <text evidence="3">tRNA modification; 5-methoxycarbonylmethyl-2-thiouridine-tRNA biosynthesis.</text>
</comment>
<feature type="compositionally biased region" description="Gly residues" evidence="9">
    <location>
        <begin position="106"/>
        <end position="127"/>
    </location>
</feature>
<comment type="similarity">
    <text evidence="4">Belongs to the ELP4 family.</text>
</comment>
<evidence type="ECO:0000256" key="1">
    <source>
        <dbReference type="ARBA" id="ARBA00004123"/>
    </source>
</evidence>
<comment type="caution">
    <text evidence="10">The sequence shown here is derived from an EMBL/GenBank/DDBJ whole genome shotgun (WGS) entry which is preliminary data.</text>
</comment>
<accession>A0AA38H2Q0</accession>
<feature type="region of interest" description="Disordered" evidence="9">
    <location>
        <begin position="102"/>
        <end position="127"/>
    </location>
</feature>
<dbReference type="RefSeq" id="XP_052942574.1">
    <property type="nucleotide sequence ID" value="XM_053091441.1"/>
</dbReference>
<evidence type="ECO:0000256" key="5">
    <source>
        <dbReference type="ARBA" id="ARBA00020265"/>
    </source>
</evidence>
<keyword evidence="6" id="KW-0963">Cytoplasm</keyword>
<dbReference type="GO" id="GO:0008023">
    <property type="term" value="C:transcription elongation factor complex"/>
    <property type="evidence" value="ECO:0007669"/>
    <property type="project" value="TreeGrafter"/>
</dbReference>
<keyword evidence="11" id="KW-1185">Reference proteome</keyword>
<protein>
    <recommendedName>
        <fullName evidence="5">Elongator complex protein 4</fullName>
    </recommendedName>
</protein>
<gene>
    <name evidence="10" type="ORF">MKK02DRAFT_41108</name>
</gene>
<reference evidence="10" key="1">
    <citation type="journal article" date="2022" name="G3 (Bethesda)">
        <title>High quality genome of the basidiomycete yeast Dioszegia hungarica PDD-24b-2 isolated from cloud water.</title>
        <authorList>
            <person name="Jarrige D."/>
            <person name="Haridas S."/>
            <person name="Bleykasten-Grosshans C."/>
            <person name="Joly M."/>
            <person name="Nadalig T."/>
            <person name="Sancelme M."/>
            <person name="Vuilleumier S."/>
            <person name="Grigoriev I.V."/>
            <person name="Amato P."/>
            <person name="Bringel F."/>
        </authorList>
    </citation>
    <scope>NUCLEOTIDE SEQUENCE</scope>
    <source>
        <strain evidence="10">PDD-24b-2</strain>
    </source>
</reference>
<dbReference type="Gene3D" id="3.40.50.300">
    <property type="entry name" value="P-loop containing nucleotide triphosphate hydrolases"/>
    <property type="match status" value="1"/>
</dbReference>
<organism evidence="10 11">
    <name type="scientific">Dioszegia hungarica</name>
    <dbReference type="NCBI Taxonomy" id="4972"/>
    <lineage>
        <taxon>Eukaryota</taxon>
        <taxon>Fungi</taxon>
        <taxon>Dikarya</taxon>
        <taxon>Basidiomycota</taxon>
        <taxon>Agaricomycotina</taxon>
        <taxon>Tremellomycetes</taxon>
        <taxon>Tremellales</taxon>
        <taxon>Bulleribasidiaceae</taxon>
        <taxon>Dioszegia</taxon>
    </lineage>
</organism>
<evidence type="ECO:0000256" key="7">
    <source>
        <dbReference type="ARBA" id="ARBA00022694"/>
    </source>
</evidence>
<feature type="region of interest" description="Disordered" evidence="9">
    <location>
        <begin position="1"/>
        <end position="31"/>
    </location>
</feature>
<evidence type="ECO:0000256" key="3">
    <source>
        <dbReference type="ARBA" id="ARBA00005043"/>
    </source>
</evidence>
<name>A0AA38H2Q0_9TREE</name>
<dbReference type="GO" id="GO:0033588">
    <property type="term" value="C:elongator holoenzyme complex"/>
    <property type="evidence" value="ECO:0007669"/>
    <property type="project" value="InterPro"/>
</dbReference>
<dbReference type="PANTHER" id="PTHR12896:SF1">
    <property type="entry name" value="ELONGATOR COMPLEX PROTEIN 4"/>
    <property type="match status" value="1"/>
</dbReference>
<dbReference type="PANTHER" id="PTHR12896">
    <property type="entry name" value="PAX6 NEIGHBOR PROTEIN PAXNEB"/>
    <property type="match status" value="1"/>
</dbReference>